<keyword evidence="5" id="KW-1185">Reference proteome</keyword>
<name>A0A3B7R2F4_9BACT</name>
<keyword evidence="2" id="KW-0732">Signal</keyword>
<dbReference type="RefSeq" id="WP_119445067.1">
    <property type="nucleotide sequence ID" value="NZ_CP032317.1"/>
</dbReference>
<evidence type="ECO:0000256" key="1">
    <source>
        <dbReference type="SAM" id="MobiDB-lite"/>
    </source>
</evidence>
<reference evidence="4 5" key="1">
    <citation type="submission" date="2018-09" db="EMBL/GenBank/DDBJ databases">
        <title>Hymenobacter medium sp. nov., isolated from R2A medium.</title>
        <authorList>
            <person name="Yingchao G."/>
        </authorList>
    </citation>
    <scope>NUCLEOTIDE SEQUENCE [LARGE SCALE GENOMIC DNA]</scope>
    <source>
        <strain evidence="5">sh-6</strain>
    </source>
</reference>
<dbReference type="PANTHER" id="PTHR41339:SF1">
    <property type="entry name" value="SECRETED PROTEIN"/>
    <property type="match status" value="1"/>
</dbReference>
<sequence length="538" mass="56503">MKKLLLPVLFAASLLVAAAPAALAQTPAPVVQVSGVISTNTTWSNNNVYVLNNFVYVAPGATLTIQPGTIIKGDKASKGTLVVKRGARIVADGTRQQPIVFTSAEPAGSRARGDWGGIVIAGSAPINLPGDPTIEATPESNFGGTNAADDSGILRFVRIEFPGIAFAPDTEINGLTLGGVGSGTVLDHIQISYSGDDAFEWFGGTVNAKHLVAFRTLDDNWDTDNGYAGKVQFAFSLRDPNIGDQSGSNGFESDNDRNGTTASPKTSAVFSNVTDVINRTATLNANVKSAMHIRRNSALSVFNSVFTGYRTGLLIDGTASEGNATSGELQVANTVMAGLPTNFATASGSSYDVASFYNQGARSNTLYANESDVQFQSGSYTLTSPQVLPAASSPLQNGAAFADTKLANTFFERVAYRGAFGTTDWTQGWTNWDPQNTPYLTGIVASNKKTSDQVQSLGVYPNPVAAEAKLGFELRRAGTATVRVLDLTGREVAVVSEGRKLQAGPQEVTLPNTLKAGVYLATVQTEETSAAVRFVVAQ</sequence>
<protein>
    <submittedName>
        <fullName evidence="4">T9SS C-terminal target domain-containing protein</fullName>
    </submittedName>
</protein>
<proteinExistence type="predicted"/>
<dbReference type="OrthoDB" id="1521716at2"/>
<gene>
    <name evidence="4" type="ORF">D3Y59_10850</name>
</gene>
<evidence type="ECO:0000313" key="4">
    <source>
        <dbReference type="EMBL" id="AYA37500.1"/>
    </source>
</evidence>
<dbReference type="AlphaFoldDB" id="A0A3B7R2F4"/>
<dbReference type="EMBL" id="CP032317">
    <property type="protein sequence ID" value="AYA37500.1"/>
    <property type="molecule type" value="Genomic_DNA"/>
</dbReference>
<evidence type="ECO:0000313" key="5">
    <source>
        <dbReference type="Proteomes" id="UP000262802"/>
    </source>
</evidence>
<evidence type="ECO:0000259" key="3">
    <source>
        <dbReference type="Pfam" id="PF18962"/>
    </source>
</evidence>
<feature type="region of interest" description="Disordered" evidence="1">
    <location>
        <begin position="244"/>
        <end position="265"/>
    </location>
</feature>
<feature type="signal peptide" evidence="2">
    <location>
        <begin position="1"/>
        <end position="24"/>
    </location>
</feature>
<accession>A0A3B7R2F4</accession>
<organism evidence="4 5">
    <name type="scientific">Hymenobacter oligotrophus</name>
    <dbReference type="NCBI Taxonomy" id="2319843"/>
    <lineage>
        <taxon>Bacteria</taxon>
        <taxon>Pseudomonadati</taxon>
        <taxon>Bacteroidota</taxon>
        <taxon>Cytophagia</taxon>
        <taxon>Cytophagales</taxon>
        <taxon>Hymenobacteraceae</taxon>
        <taxon>Hymenobacter</taxon>
    </lineage>
</organism>
<dbReference type="NCBIfam" id="TIGR04183">
    <property type="entry name" value="Por_Secre_tail"/>
    <property type="match status" value="1"/>
</dbReference>
<dbReference type="Pfam" id="PF18962">
    <property type="entry name" value="Por_Secre_tail"/>
    <property type="match status" value="1"/>
</dbReference>
<feature type="domain" description="Secretion system C-terminal sorting" evidence="3">
    <location>
        <begin position="459"/>
        <end position="536"/>
    </location>
</feature>
<dbReference type="InterPro" id="IPR026444">
    <property type="entry name" value="Secre_tail"/>
</dbReference>
<evidence type="ECO:0000256" key="2">
    <source>
        <dbReference type="SAM" id="SignalP"/>
    </source>
</evidence>
<dbReference type="PANTHER" id="PTHR41339">
    <property type="entry name" value="LIPL48"/>
    <property type="match status" value="1"/>
</dbReference>
<dbReference type="Proteomes" id="UP000262802">
    <property type="component" value="Chromosome"/>
</dbReference>
<feature type="chain" id="PRO_5017617228" evidence="2">
    <location>
        <begin position="25"/>
        <end position="538"/>
    </location>
</feature>
<dbReference type="KEGG" id="hyh:D3Y59_10850"/>